<dbReference type="InterPro" id="IPR000884">
    <property type="entry name" value="TSP1_rpt"/>
</dbReference>
<dbReference type="PANTHER" id="PTHR31936:SF2">
    <property type="entry name" value="FLO11 DOMAIN-CONTAINING PROTEIN"/>
    <property type="match status" value="1"/>
</dbReference>
<sequence>MDQNGLKICGPLVPPPVEPELPKCENATCCVIGGVWSEWSSGNTCSDTCGLQFQPNYTTPLAPYDPFCNNTCCPDNGIWSEWTQTPDQCSDYCGSCGNITKTRTCLSEPDGCPCNGPSTVTAPCNIDVCYFPRLSCCPGFESTIINGKHACGPQPALPEDPPYVNTCGVNCCPTQGIWGEWSITVPCNDTCGSCGTQVRSRKCLSLQYGCSCTGDAVQNQVCGTSVCLFPRASCCPGFLKKADTVTKTFYCGPLPVEPPFNPEQTTCCDPEKNGLWNEWTEWTKCTSTCGLCGTQTRNRTCASQPYGCACKGDTTQTQACGQQACTTGQACCTGYPAVGYDGAKFCQPNPPMQCPGTWTAWMPEQGAECNDTCGMCGVIPSYRYCWPSGCQCTW</sequence>
<dbReference type="Proteomes" id="UP000252519">
    <property type="component" value="Unassembled WGS sequence"/>
</dbReference>
<dbReference type="PRINTS" id="PR01705">
    <property type="entry name" value="TSP1REPEAT"/>
</dbReference>
<protein>
    <submittedName>
        <fullName evidence="1">Thrombospondin type 1 domain protein</fullName>
    </submittedName>
</protein>
<feature type="non-terminal residue" evidence="1">
    <location>
        <position position="394"/>
    </location>
</feature>
<reference evidence="1 2" key="1">
    <citation type="submission" date="2014-10" db="EMBL/GenBank/DDBJ databases">
        <title>Draft genome of the hookworm Ancylostoma caninum.</title>
        <authorList>
            <person name="Mitreva M."/>
        </authorList>
    </citation>
    <scope>NUCLEOTIDE SEQUENCE [LARGE SCALE GENOMIC DNA]</scope>
    <source>
        <strain evidence="1 2">Baltimore</strain>
    </source>
</reference>
<dbReference type="OrthoDB" id="5821553at2759"/>
<dbReference type="SMART" id="SM00209">
    <property type="entry name" value="TSP1"/>
    <property type="match status" value="3"/>
</dbReference>
<dbReference type="AlphaFoldDB" id="A0A368F6B4"/>
<proteinExistence type="predicted"/>
<evidence type="ECO:0000313" key="2">
    <source>
        <dbReference type="Proteomes" id="UP000252519"/>
    </source>
</evidence>
<evidence type="ECO:0000313" key="1">
    <source>
        <dbReference type="EMBL" id="RCN27128.1"/>
    </source>
</evidence>
<dbReference type="EMBL" id="JOJR01004910">
    <property type="protein sequence ID" value="RCN27128.1"/>
    <property type="molecule type" value="Genomic_DNA"/>
</dbReference>
<comment type="caution">
    <text evidence="1">The sequence shown here is derived from an EMBL/GenBank/DDBJ whole genome shotgun (WGS) entry which is preliminary data.</text>
</comment>
<dbReference type="InterPro" id="IPR036383">
    <property type="entry name" value="TSP1_rpt_sf"/>
</dbReference>
<dbReference type="Pfam" id="PF00090">
    <property type="entry name" value="TSP_1"/>
    <property type="match status" value="3"/>
</dbReference>
<dbReference type="SUPFAM" id="SSF82895">
    <property type="entry name" value="TSP-1 type 1 repeat"/>
    <property type="match status" value="3"/>
</dbReference>
<dbReference type="PROSITE" id="PS50092">
    <property type="entry name" value="TSP1"/>
    <property type="match status" value="3"/>
</dbReference>
<dbReference type="STRING" id="29170.A0A368F6B4"/>
<gene>
    <name evidence="1" type="ORF">ANCCAN_27139</name>
</gene>
<dbReference type="Gene3D" id="2.20.100.10">
    <property type="entry name" value="Thrombospondin type-1 (TSP1) repeat"/>
    <property type="match status" value="2"/>
</dbReference>
<keyword evidence="2" id="KW-1185">Reference proteome</keyword>
<dbReference type="PANTHER" id="PTHR31936">
    <property type="entry name" value="PROTEIN CBG18744"/>
    <property type="match status" value="1"/>
</dbReference>
<organism evidence="1 2">
    <name type="scientific">Ancylostoma caninum</name>
    <name type="common">Dog hookworm</name>
    <dbReference type="NCBI Taxonomy" id="29170"/>
    <lineage>
        <taxon>Eukaryota</taxon>
        <taxon>Metazoa</taxon>
        <taxon>Ecdysozoa</taxon>
        <taxon>Nematoda</taxon>
        <taxon>Chromadorea</taxon>
        <taxon>Rhabditida</taxon>
        <taxon>Rhabditina</taxon>
        <taxon>Rhabditomorpha</taxon>
        <taxon>Strongyloidea</taxon>
        <taxon>Ancylostomatidae</taxon>
        <taxon>Ancylostomatinae</taxon>
        <taxon>Ancylostoma</taxon>
    </lineage>
</organism>
<accession>A0A368F6B4</accession>
<name>A0A368F6B4_ANCCA</name>